<sequence>MFSLTQKMTFQLYMKPTDMRKGFEGLGGLVRSQMGSNPTDGSVYIFINRRRTLMKLLVWESSGFLLYYKRLEQGTFEWPVTDDATGKKTITWETLVLMFQGIKLNNIKRKKRYKMP</sequence>
<evidence type="ECO:0000313" key="1">
    <source>
        <dbReference type="EMBL" id="HFC92145.1"/>
    </source>
</evidence>
<protein>
    <submittedName>
        <fullName evidence="1">Transposase</fullName>
    </submittedName>
</protein>
<dbReference type="Proteomes" id="UP000885750">
    <property type="component" value="Unassembled WGS sequence"/>
</dbReference>
<dbReference type="PANTHER" id="PTHR36455:SF1">
    <property type="entry name" value="BLR8292 PROTEIN"/>
    <property type="match status" value="1"/>
</dbReference>
<dbReference type="AlphaFoldDB" id="A0A7V2SZ44"/>
<dbReference type="NCBIfam" id="NF033819">
    <property type="entry name" value="IS66_TnpB"/>
    <property type="match status" value="1"/>
</dbReference>
<dbReference type="Pfam" id="PF05717">
    <property type="entry name" value="TnpB_IS66"/>
    <property type="match status" value="1"/>
</dbReference>
<dbReference type="InterPro" id="IPR008878">
    <property type="entry name" value="Transposase_IS66_Orf2"/>
</dbReference>
<gene>
    <name evidence="1" type="ORF">ENJ51_04965</name>
</gene>
<proteinExistence type="predicted"/>
<reference evidence="1" key="1">
    <citation type="journal article" date="2020" name="mSystems">
        <title>Genome- and Community-Level Interaction Insights into Carbon Utilization and Element Cycling Functions of Hydrothermarchaeota in Hydrothermal Sediment.</title>
        <authorList>
            <person name="Zhou Z."/>
            <person name="Liu Y."/>
            <person name="Xu W."/>
            <person name="Pan J."/>
            <person name="Luo Z.H."/>
            <person name="Li M."/>
        </authorList>
    </citation>
    <scope>NUCLEOTIDE SEQUENCE [LARGE SCALE GENOMIC DNA]</scope>
    <source>
        <strain evidence="1">HyVt-493</strain>
    </source>
</reference>
<organism evidence="1">
    <name type="scientific">Leucothrix mucor</name>
    <dbReference type="NCBI Taxonomy" id="45248"/>
    <lineage>
        <taxon>Bacteria</taxon>
        <taxon>Pseudomonadati</taxon>
        <taxon>Pseudomonadota</taxon>
        <taxon>Gammaproteobacteria</taxon>
        <taxon>Thiotrichales</taxon>
        <taxon>Thiotrichaceae</taxon>
        <taxon>Leucothrix</taxon>
    </lineage>
</organism>
<dbReference type="PANTHER" id="PTHR36455">
    <property type="match status" value="1"/>
</dbReference>
<accession>A0A7V2SZ44</accession>
<comment type="caution">
    <text evidence="1">The sequence shown here is derived from an EMBL/GenBank/DDBJ whole genome shotgun (WGS) entry which is preliminary data.</text>
</comment>
<dbReference type="EMBL" id="DRMS01000190">
    <property type="protein sequence ID" value="HFC92145.1"/>
    <property type="molecule type" value="Genomic_DNA"/>
</dbReference>
<name>A0A7V2SZ44_LEUMU</name>